<dbReference type="RefSeq" id="WP_127192221.1">
    <property type="nucleotide sequence ID" value="NZ_RZNY01000008.1"/>
</dbReference>
<dbReference type="InterPro" id="IPR051678">
    <property type="entry name" value="AGP_Transferase"/>
</dbReference>
<dbReference type="Proteomes" id="UP000279446">
    <property type="component" value="Unassembled WGS sequence"/>
</dbReference>
<keyword evidence="2" id="KW-0808">Transferase</keyword>
<feature type="domain" description="Aminoglycoside phosphotransferase" evidence="1">
    <location>
        <begin position="50"/>
        <end position="267"/>
    </location>
</feature>
<dbReference type="GO" id="GO:0016740">
    <property type="term" value="F:transferase activity"/>
    <property type="evidence" value="ECO:0007669"/>
    <property type="project" value="UniProtKB-KW"/>
</dbReference>
<dbReference type="InterPro" id="IPR002575">
    <property type="entry name" value="Aminoglycoside_PTrfase"/>
</dbReference>
<dbReference type="AlphaFoldDB" id="A0A433Y9M5"/>
<accession>A0A433Y9M5</accession>
<dbReference type="Gene3D" id="3.90.1200.10">
    <property type="match status" value="1"/>
</dbReference>
<evidence type="ECO:0000313" key="3">
    <source>
        <dbReference type="Proteomes" id="UP000279446"/>
    </source>
</evidence>
<dbReference type="Gene3D" id="3.30.200.20">
    <property type="entry name" value="Phosphorylase Kinase, domain 1"/>
    <property type="match status" value="1"/>
</dbReference>
<evidence type="ECO:0000313" key="2">
    <source>
        <dbReference type="EMBL" id="RUT46488.1"/>
    </source>
</evidence>
<dbReference type="Pfam" id="PF01636">
    <property type="entry name" value="APH"/>
    <property type="match status" value="1"/>
</dbReference>
<protein>
    <submittedName>
        <fullName evidence="2">Aminoglycoside phosphotransferase family protein</fullName>
    </submittedName>
</protein>
<name>A0A433Y9M5_9BACL</name>
<sequence length="340" mass="38860">MAIVARWVLFLLEEGYEIDNAIKLHLDDGDLQAVIKAAFESSTSMLSACELKDGWFNSAYAITLDNGNKVVLKVAPVNATSGVMRYERNMMKAEVEVLNLLKQTGRIPVPEVFHYDDSSSIIDGEFFIMEYLAGEPYNKVKETLSPLQREAIESELGRLNRLINEIKGEQFGYFALEEGQGKEWSNVFMAMVSGLLADAKDANVTLPAEAKDIMEAIERHRSSLEEVKEPCLVHWDLWDGNVFVDNGKITGLIDCERALWGDPLMEYYFRSLANCPTFVRSYGISEMTPSQKKRLMMYDLYLDLILHIECTYRQYSDQNHMNWAAQNLQQSWERFKSLAI</sequence>
<dbReference type="EMBL" id="RZNY01000008">
    <property type="protein sequence ID" value="RUT46488.1"/>
    <property type="molecule type" value="Genomic_DNA"/>
</dbReference>
<keyword evidence="3" id="KW-1185">Reference proteome</keyword>
<evidence type="ECO:0000259" key="1">
    <source>
        <dbReference type="Pfam" id="PF01636"/>
    </source>
</evidence>
<gene>
    <name evidence="2" type="ORF">EJP82_11595</name>
</gene>
<dbReference type="InterPro" id="IPR011009">
    <property type="entry name" value="Kinase-like_dom_sf"/>
</dbReference>
<organism evidence="2 3">
    <name type="scientific">Paenibacillus anaericanus</name>
    <dbReference type="NCBI Taxonomy" id="170367"/>
    <lineage>
        <taxon>Bacteria</taxon>
        <taxon>Bacillati</taxon>
        <taxon>Bacillota</taxon>
        <taxon>Bacilli</taxon>
        <taxon>Bacillales</taxon>
        <taxon>Paenibacillaceae</taxon>
        <taxon>Paenibacillus</taxon>
    </lineage>
</organism>
<dbReference type="PANTHER" id="PTHR21310:SF15">
    <property type="entry name" value="AMINOGLYCOSIDE PHOSPHOTRANSFERASE DOMAIN-CONTAINING PROTEIN"/>
    <property type="match status" value="1"/>
</dbReference>
<dbReference type="OrthoDB" id="334783at2"/>
<proteinExistence type="predicted"/>
<reference evidence="2 3" key="1">
    <citation type="submission" date="2018-12" db="EMBL/GenBank/DDBJ databases">
        <authorList>
            <person name="Sun L."/>
            <person name="Chen Z."/>
        </authorList>
    </citation>
    <scope>NUCLEOTIDE SEQUENCE [LARGE SCALE GENOMIC DNA]</scope>
    <source>
        <strain evidence="2 3">DSM 15890</strain>
    </source>
</reference>
<dbReference type="SUPFAM" id="SSF56112">
    <property type="entry name" value="Protein kinase-like (PK-like)"/>
    <property type="match status" value="1"/>
</dbReference>
<comment type="caution">
    <text evidence="2">The sequence shown here is derived from an EMBL/GenBank/DDBJ whole genome shotgun (WGS) entry which is preliminary data.</text>
</comment>
<dbReference type="PANTHER" id="PTHR21310">
    <property type="entry name" value="AMINOGLYCOSIDE PHOSPHOTRANSFERASE-RELATED-RELATED"/>
    <property type="match status" value="1"/>
</dbReference>